<dbReference type="OrthoDB" id="9801127at2"/>
<dbReference type="GO" id="GO:0000976">
    <property type="term" value="F:transcription cis-regulatory region binding"/>
    <property type="evidence" value="ECO:0007669"/>
    <property type="project" value="TreeGrafter"/>
</dbReference>
<dbReference type="KEGG" id="aht:ANTHELSMS3_04367"/>
<gene>
    <name evidence="8" type="primary">zur</name>
    <name evidence="8" type="ORF">ANTHELSMS3_04367</name>
</gene>
<keyword evidence="2" id="KW-0678">Repressor</keyword>
<dbReference type="GO" id="GO:1900376">
    <property type="term" value="P:regulation of secondary metabolite biosynthetic process"/>
    <property type="evidence" value="ECO:0007669"/>
    <property type="project" value="TreeGrafter"/>
</dbReference>
<feature type="binding site" evidence="7">
    <location>
        <position position="154"/>
    </location>
    <ligand>
        <name>Zn(2+)</name>
        <dbReference type="ChEBI" id="CHEBI:29105"/>
    </ligand>
</feature>
<dbReference type="InterPro" id="IPR036388">
    <property type="entry name" value="WH-like_DNA-bd_sf"/>
</dbReference>
<evidence type="ECO:0000256" key="7">
    <source>
        <dbReference type="PIRSR" id="PIRSR602481-1"/>
    </source>
</evidence>
<comment type="similarity">
    <text evidence="1">Belongs to the Fur family.</text>
</comment>
<evidence type="ECO:0000256" key="1">
    <source>
        <dbReference type="ARBA" id="ARBA00007957"/>
    </source>
</evidence>
<evidence type="ECO:0000313" key="8">
    <source>
        <dbReference type="EMBL" id="ASP22969.1"/>
    </source>
</evidence>
<keyword evidence="6" id="KW-0804">Transcription</keyword>
<evidence type="ECO:0000256" key="2">
    <source>
        <dbReference type="ARBA" id="ARBA00022491"/>
    </source>
</evidence>
<dbReference type="RefSeq" id="WP_094036657.1">
    <property type="nucleotide sequence ID" value="NZ_CP022540.1"/>
</dbReference>
<feature type="binding site" evidence="7">
    <location>
        <position position="114"/>
    </location>
    <ligand>
        <name>Zn(2+)</name>
        <dbReference type="ChEBI" id="CHEBI:29105"/>
    </ligand>
</feature>
<dbReference type="EMBL" id="CP022540">
    <property type="protein sequence ID" value="ASP22969.1"/>
    <property type="molecule type" value="Genomic_DNA"/>
</dbReference>
<feature type="binding site" evidence="7">
    <location>
        <position position="111"/>
    </location>
    <ligand>
        <name>Zn(2+)</name>
        <dbReference type="ChEBI" id="CHEBI:29105"/>
    </ligand>
</feature>
<dbReference type="GO" id="GO:0003700">
    <property type="term" value="F:DNA-binding transcription factor activity"/>
    <property type="evidence" value="ECO:0007669"/>
    <property type="project" value="InterPro"/>
</dbReference>
<dbReference type="SUPFAM" id="SSF46785">
    <property type="entry name" value="Winged helix' DNA-binding domain"/>
    <property type="match status" value="1"/>
</dbReference>
<dbReference type="GO" id="GO:0045892">
    <property type="term" value="P:negative regulation of DNA-templated transcription"/>
    <property type="evidence" value="ECO:0007669"/>
    <property type="project" value="TreeGrafter"/>
</dbReference>
<dbReference type="InterPro" id="IPR043135">
    <property type="entry name" value="Fur_C"/>
</dbReference>
<dbReference type="InterPro" id="IPR036390">
    <property type="entry name" value="WH_DNA-bd_sf"/>
</dbReference>
<name>A0A222E9S4_9RHOB</name>
<keyword evidence="3 7" id="KW-0862">Zinc</keyword>
<evidence type="ECO:0000256" key="5">
    <source>
        <dbReference type="ARBA" id="ARBA00023125"/>
    </source>
</evidence>
<feature type="binding site" evidence="7">
    <location>
        <position position="151"/>
    </location>
    <ligand>
        <name>Zn(2+)</name>
        <dbReference type="ChEBI" id="CHEBI:29105"/>
    </ligand>
</feature>
<dbReference type="Gene3D" id="1.10.10.10">
    <property type="entry name" value="Winged helix-like DNA-binding domain superfamily/Winged helix DNA-binding domain"/>
    <property type="match status" value="1"/>
</dbReference>
<evidence type="ECO:0000256" key="4">
    <source>
        <dbReference type="ARBA" id="ARBA00023015"/>
    </source>
</evidence>
<evidence type="ECO:0000256" key="3">
    <source>
        <dbReference type="ARBA" id="ARBA00022833"/>
    </source>
</evidence>
<dbReference type="InterPro" id="IPR002481">
    <property type="entry name" value="FUR"/>
</dbReference>
<proteinExistence type="inferred from homology"/>
<dbReference type="PANTHER" id="PTHR33202">
    <property type="entry name" value="ZINC UPTAKE REGULATION PROTEIN"/>
    <property type="match status" value="1"/>
</dbReference>
<accession>A0A222E9S4</accession>
<keyword evidence="5" id="KW-0238">DNA-binding</keyword>
<keyword evidence="7" id="KW-0479">Metal-binding</keyword>
<protein>
    <submittedName>
        <fullName evidence="8">Zinc uptake regulation protein</fullName>
    </submittedName>
</protein>
<dbReference type="Gene3D" id="3.30.1490.190">
    <property type="match status" value="1"/>
</dbReference>
<keyword evidence="4" id="KW-0805">Transcription regulation</keyword>
<dbReference type="AlphaFoldDB" id="A0A222E9S4"/>
<dbReference type="GO" id="GO:0008270">
    <property type="term" value="F:zinc ion binding"/>
    <property type="evidence" value="ECO:0007669"/>
    <property type="project" value="TreeGrafter"/>
</dbReference>
<dbReference type="Proteomes" id="UP000203589">
    <property type="component" value="Chromosome"/>
</dbReference>
<dbReference type="PANTHER" id="PTHR33202:SF6">
    <property type="entry name" value="ZINC UPTAKE REGULATION PROTEIN"/>
    <property type="match status" value="1"/>
</dbReference>
<sequence>MDAKGFEHHDHGHCIATALQAVEETCDEQRLQLTPVRRRVLEILLAQHRAMGAYEVLDVLRDEGRGSQPPVAYRALDFLVAHGFAHRIERLNAFIACAAPGERHAPCFLICRNCSAVAETPGRRASDVLRAAAGELGFQVERVAIEAEGLCPACVDTPR</sequence>
<evidence type="ECO:0000256" key="6">
    <source>
        <dbReference type="ARBA" id="ARBA00023163"/>
    </source>
</evidence>
<reference evidence="8 9" key="1">
    <citation type="submission" date="2017-07" db="EMBL/GenBank/DDBJ databases">
        <title>Genome Sequence of Antarctobacter heliothermus Strain SMS3 Isolated from a culture of the Diatom Skeletonema marinoi.</title>
        <authorList>
            <person name="Topel M."/>
            <person name="Pinder M.I.M."/>
            <person name="Johansson O.N."/>
            <person name="Kourtchenko O."/>
            <person name="Godhe A."/>
            <person name="Clarke A.K."/>
        </authorList>
    </citation>
    <scope>NUCLEOTIDE SEQUENCE [LARGE SCALE GENOMIC DNA]</scope>
    <source>
        <strain evidence="8 9">SMS3</strain>
    </source>
</reference>
<organism evidence="8 9">
    <name type="scientific">Antarctobacter heliothermus</name>
    <dbReference type="NCBI Taxonomy" id="74033"/>
    <lineage>
        <taxon>Bacteria</taxon>
        <taxon>Pseudomonadati</taxon>
        <taxon>Pseudomonadota</taxon>
        <taxon>Alphaproteobacteria</taxon>
        <taxon>Rhodobacterales</taxon>
        <taxon>Roseobacteraceae</taxon>
        <taxon>Antarctobacter</taxon>
    </lineage>
</organism>
<keyword evidence="9" id="KW-1185">Reference proteome</keyword>
<dbReference type="GO" id="GO:0005829">
    <property type="term" value="C:cytosol"/>
    <property type="evidence" value="ECO:0007669"/>
    <property type="project" value="TreeGrafter"/>
</dbReference>
<comment type="cofactor">
    <cofactor evidence="7">
        <name>Zn(2+)</name>
        <dbReference type="ChEBI" id="CHEBI:29105"/>
    </cofactor>
    <text evidence="7">Binds 1 zinc ion per subunit.</text>
</comment>
<evidence type="ECO:0000313" key="9">
    <source>
        <dbReference type="Proteomes" id="UP000203589"/>
    </source>
</evidence>